<protein>
    <submittedName>
        <fullName evidence="1">Uncharacterized protein</fullName>
    </submittedName>
</protein>
<name>X0VAZ8_9ZZZZ</name>
<proteinExistence type="predicted"/>
<sequence length="88" mass="9925">LLLEIWFNFVETGNYSLYVSHRSGDTVGECKGAAWVALPEVSCDDPANAVTRLAENNRFHQIKWGTDGANEAFVVNRIEFKYAPQGRY</sequence>
<gene>
    <name evidence="1" type="ORF">S01H1_33255</name>
</gene>
<comment type="caution">
    <text evidence="1">The sequence shown here is derived from an EMBL/GenBank/DDBJ whole genome shotgun (WGS) entry which is preliminary data.</text>
</comment>
<reference evidence="1" key="1">
    <citation type="journal article" date="2014" name="Front. Microbiol.">
        <title>High frequency of phylogenetically diverse reductive dehalogenase-homologous genes in deep subseafloor sedimentary metagenomes.</title>
        <authorList>
            <person name="Kawai M."/>
            <person name="Futagami T."/>
            <person name="Toyoda A."/>
            <person name="Takaki Y."/>
            <person name="Nishi S."/>
            <person name="Hori S."/>
            <person name="Arai W."/>
            <person name="Tsubouchi T."/>
            <person name="Morono Y."/>
            <person name="Uchiyama I."/>
            <person name="Ito T."/>
            <person name="Fujiyama A."/>
            <person name="Inagaki F."/>
            <person name="Takami H."/>
        </authorList>
    </citation>
    <scope>NUCLEOTIDE SEQUENCE</scope>
    <source>
        <strain evidence="1">Expedition CK06-06</strain>
    </source>
</reference>
<evidence type="ECO:0000313" key="1">
    <source>
        <dbReference type="EMBL" id="GAG09658.1"/>
    </source>
</evidence>
<dbReference type="AlphaFoldDB" id="X0VAZ8"/>
<organism evidence="1">
    <name type="scientific">marine sediment metagenome</name>
    <dbReference type="NCBI Taxonomy" id="412755"/>
    <lineage>
        <taxon>unclassified sequences</taxon>
        <taxon>metagenomes</taxon>
        <taxon>ecological metagenomes</taxon>
    </lineage>
</organism>
<feature type="non-terminal residue" evidence="1">
    <location>
        <position position="1"/>
    </location>
</feature>
<accession>X0VAZ8</accession>
<dbReference type="EMBL" id="BARS01020638">
    <property type="protein sequence ID" value="GAG09658.1"/>
    <property type="molecule type" value="Genomic_DNA"/>
</dbReference>